<dbReference type="PANTHER" id="PTHR33103">
    <property type="entry name" value="OS01G0153900 PROTEIN"/>
    <property type="match status" value="1"/>
</dbReference>
<dbReference type="Gramene" id="C.cajan_42953.t">
    <property type="protein sequence ID" value="C.cajan_42953.t"/>
    <property type="gene ID" value="C.cajan_42953"/>
</dbReference>
<name>A0A151QQ79_CAJCA</name>
<dbReference type="OMA" id="CTFLSYY"/>
<sequence length="472" mass="52119">MMDEKNNKVLFAEAKKDFVDVLLSFLTLPLGTIARLVAKDSNIGAVKVGSLSTLYASVSNLEEEYLWTPTCKEMLLQPRNSMEDYCQQLKLNIDDTEPTKYFLCENANCYSKSSGSLLSTFKNQRCSCGNLMNKEMSPVKMTLENGFVYETADFIICDDMSVLPNGLITSVGLLRKLGIKYMDAIMERTVDISKSEVIDLLKFSLLSKTPLTSFIFGKKPGVVNFNPINRPLPETGEQSSDDDKKMVVKVLVRKSDTKILFAEADEDFADLLLSFLTLPLGGVMHVLEGCSCVSSIDKLYKSICELRSQALKEKLSNPKCAPLFSFGNQILPIGELCSPVYYCNTGCSHSNEFRIDLATKPRSPIGVKCYYNSFRLDIVDPKSFVGNSKGNGGFAKGPSMYMVTDDLVVTPISSVSGVSYLNRSKVSLFDVEEMVISIGVKEALTILKASLTSTSALTNSLKPFIQSVKRET</sequence>
<gene>
    <name evidence="1" type="ORF">KK1_046866</name>
</gene>
<evidence type="ECO:0000313" key="2">
    <source>
        <dbReference type="Proteomes" id="UP000075243"/>
    </source>
</evidence>
<keyword evidence="2" id="KW-1185">Reference proteome</keyword>
<dbReference type="EMBL" id="KQ485269">
    <property type="protein sequence ID" value="KYP32459.1"/>
    <property type="molecule type" value="Genomic_DNA"/>
</dbReference>
<protein>
    <recommendedName>
        <fullName evidence="3">DUF674 family protein</fullName>
    </recommendedName>
</protein>
<accession>A0A151QQ79</accession>
<organism evidence="1 2">
    <name type="scientific">Cajanus cajan</name>
    <name type="common">Pigeon pea</name>
    <name type="synonym">Cajanus indicus</name>
    <dbReference type="NCBI Taxonomy" id="3821"/>
    <lineage>
        <taxon>Eukaryota</taxon>
        <taxon>Viridiplantae</taxon>
        <taxon>Streptophyta</taxon>
        <taxon>Embryophyta</taxon>
        <taxon>Tracheophyta</taxon>
        <taxon>Spermatophyta</taxon>
        <taxon>Magnoliopsida</taxon>
        <taxon>eudicotyledons</taxon>
        <taxon>Gunneridae</taxon>
        <taxon>Pentapetalae</taxon>
        <taxon>rosids</taxon>
        <taxon>fabids</taxon>
        <taxon>Fabales</taxon>
        <taxon>Fabaceae</taxon>
        <taxon>Papilionoideae</taxon>
        <taxon>50 kb inversion clade</taxon>
        <taxon>NPAAA clade</taxon>
        <taxon>indigoferoid/millettioid clade</taxon>
        <taxon>Phaseoleae</taxon>
        <taxon>Cajanus</taxon>
    </lineage>
</organism>
<dbReference type="Pfam" id="PF05056">
    <property type="entry name" value="DUF674"/>
    <property type="match status" value="1"/>
</dbReference>
<dbReference type="PANTHER" id="PTHR33103:SF27">
    <property type="entry name" value="OS04G0594700 PROTEIN"/>
    <property type="match status" value="1"/>
</dbReference>
<evidence type="ECO:0000313" key="1">
    <source>
        <dbReference type="EMBL" id="KYP32459.1"/>
    </source>
</evidence>
<dbReference type="AlphaFoldDB" id="A0A151QQ79"/>
<reference evidence="1" key="1">
    <citation type="journal article" date="2012" name="Nat. Biotechnol.">
        <title>Draft genome sequence of pigeonpea (Cajanus cajan), an orphan legume crop of resource-poor farmers.</title>
        <authorList>
            <person name="Varshney R.K."/>
            <person name="Chen W."/>
            <person name="Li Y."/>
            <person name="Bharti A.K."/>
            <person name="Saxena R.K."/>
            <person name="Schlueter J.A."/>
            <person name="Donoghue M.T."/>
            <person name="Azam S."/>
            <person name="Fan G."/>
            <person name="Whaley A.M."/>
            <person name="Farmer A.D."/>
            <person name="Sheridan J."/>
            <person name="Iwata A."/>
            <person name="Tuteja R."/>
            <person name="Penmetsa R.V."/>
            <person name="Wu W."/>
            <person name="Upadhyaya H.D."/>
            <person name="Yang S.P."/>
            <person name="Shah T."/>
            <person name="Saxena K.B."/>
            <person name="Michael T."/>
            <person name="McCombie W.R."/>
            <person name="Yang B."/>
            <person name="Zhang G."/>
            <person name="Yang H."/>
            <person name="Wang J."/>
            <person name="Spillane C."/>
            <person name="Cook D.R."/>
            <person name="May G.D."/>
            <person name="Xu X."/>
            <person name="Jackson S.A."/>
        </authorList>
    </citation>
    <scope>NUCLEOTIDE SEQUENCE [LARGE SCALE GENOMIC DNA]</scope>
</reference>
<dbReference type="InterPro" id="IPR007750">
    <property type="entry name" value="DUF674"/>
</dbReference>
<dbReference type="Proteomes" id="UP000075243">
    <property type="component" value="Unassembled WGS sequence"/>
</dbReference>
<evidence type="ECO:0008006" key="3">
    <source>
        <dbReference type="Google" id="ProtNLM"/>
    </source>
</evidence>
<proteinExistence type="predicted"/>